<dbReference type="AlphaFoldDB" id="A0A098S5X9"/>
<dbReference type="Proteomes" id="UP000029736">
    <property type="component" value="Unassembled WGS sequence"/>
</dbReference>
<dbReference type="OrthoDB" id="1109163at2"/>
<feature type="signal peptide" evidence="1">
    <location>
        <begin position="1"/>
        <end position="27"/>
    </location>
</feature>
<dbReference type="RefSeq" id="WP_044222692.1">
    <property type="nucleotide sequence ID" value="NZ_JBKAGJ010000021.1"/>
</dbReference>
<dbReference type="PROSITE" id="PS51257">
    <property type="entry name" value="PROKAR_LIPOPROTEIN"/>
    <property type="match status" value="1"/>
</dbReference>
<proteinExistence type="predicted"/>
<evidence type="ECO:0008006" key="4">
    <source>
        <dbReference type="Google" id="ProtNLM"/>
    </source>
</evidence>
<gene>
    <name evidence="2" type="ORF">IX84_16265</name>
</gene>
<comment type="caution">
    <text evidence="2">The sequence shown here is derived from an EMBL/GenBank/DDBJ whole genome shotgun (WGS) entry which is preliminary data.</text>
</comment>
<organism evidence="2 3">
    <name type="scientific">Phaeodactylibacter xiamenensis</name>
    <dbReference type="NCBI Taxonomy" id="1524460"/>
    <lineage>
        <taxon>Bacteria</taxon>
        <taxon>Pseudomonadati</taxon>
        <taxon>Bacteroidota</taxon>
        <taxon>Saprospiria</taxon>
        <taxon>Saprospirales</taxon>
        <taxon>Haliscomenobacteraceae</taxon>
        <taxon>Phaeodactylibacter</taxon>
    </lineage>
</organism>
<keyword evidence="3" id="KW-1185">Reference proteome</keyword>
<reference evidence="2 3" key="1">
    <citation type="journal article" date="2014" name="Int. J. Syst. Evol. Microbiol.">
        <title>Phaeodactylibacter xiamenensis gen. nov., sp. nov., a member of the family Saprospiraceae isolated from the marine alga Phaeodactylum tricornutum.</title>
        <authorList>
            <person name="Chen Z.Jr."/>
            <person name="Lei X."/>
            <person name="Lai Q."/>
            <person name="Li Y."/>
            <person name="Zhang B."/>
            <person name="Zhang J."/>
            <person name="Zhang H."/>
            <person name="Yang L."/>
            <person name="Zheng W."/>
            <person name="Tian Y."/>
            <person name="Yu Z."/>
            <person name="Xu H.Jr."/>
            <person name="Zheng T."/>
        </authorList>
    </citation>
    <scope>NUCLEOTIDE SEQUENCE [LARGE SCALE GENOMIC DNA]</scope>
    <source>
        <strain evidence="2 3">KD52</strain>
    </source>
</reference>
<evidence type="ECO:0000313" key="3">
    <source>
        <dbReference type="Proteomes" id="UP000029736"/>
    </source>
</evidence>
<name>A0A098S5X9_9BACT</name>
<dbReference type="EMBL" id="JPOS01000038">
    <property type="protein sequence ID" value="KGE87203.1"/>
    <property type="molecule type" value="Genomic_DNA"/>
</dbReference>
<accession>A0A098S5X9</accession>
<sequence length="779" mass="90427">MLFRKTSHSIWLTASLLLSVGVQSLSACGPYEDSYHYFNLFVPEWLFSDEYEPTFYTADDYYHIWAEADYPDANLQSWQQFFEQPLKEEPLRKVLYDSWIEGYENVSREVLVKSLLFEGSLISIPRQEASKQYLLLALEMEALANRPTDTWGYQGQEKLSPEAAADLIQRLKEALEREKFPFLKNRYAFQLLKAYRYTGQAQEAIQFYKKYFAPLKQKDLISYWAMDHYAGLLLQTGANGEGYYHFLKVFEQAPSRRHSAYYSFNISTEEDWAATYKQCQNPKEKALMHFIRGTRQEVLGLEDMRSIFGLMGNHEWLRIVMAREINKLESNNLSYYGQQPIAQLMQRVDQGQSLLKNEEYEDYAGQLLRFATTAYYNNRDDSFWVLAKGYLELLLGRLPTAQITLEQAGALDGPHQRIQGELLLAIQLLGQEETLSKEQENTIALQLVELFADPMANWSTQQNNQEFILELLAYRKRQAGESIMARLLAREVLSSTKTDPTESGVDSLLAFINKPAHSELELLALKHFTGNESTWSAFVRNPEAALSAVRYDVLDIKGRLLMRDPEQLEAAVALFDSLPASYDFPLKVNPFNMSINDCVHCAYSTAASFTRNTFVRKLAEIYQIAQETNSPTDYYLLGNAYYNMTYFGPAYEIMNYYRSGVSYEGFYDCRVALSFYDKAMKYAQDTESAAQACFMAAKAQQKVFYVKSLAEMDQADYWYDKFIMDDWSGSTPNFEQVMGKMQVQGYLSYFKRLEEQYRQTRFFQRAIRECNYLNYYVSQ</sequence>
<keyword evidence="1" id="KW-0732">Signal</keyword>
<feature type="chain" id="PRO_5001947917" description="Tetratricopeptide repeat protein" evidence="1">
    <location>
        <begin position="28"/>
        <end position="779"/>
    </location>
</feature>
<protein>
    <recommendedName>
        <fullName evidence="4">Tetratricopeptide repeat protein</fullName>
    </recommendedName>
</protein>
<evidence type="ECO:0000313" key="2">
    <source>
        <dbReference type="EMBL" id="KGE87203.1"/>
    </source>
</evidence>
<evidence type="ECO:0000256" key="1">
    <source>
        <dbReference type="SAM" id="SignalP"/>
    </source>
</evidence>
<dbReference type="STRING" id="1524460.IX84_16265"/>